<proteinExistence type="predicted"/>
<dbReference type="Pfam" id="PF13669">
    <property type="entry name" value="Glyoxalase_4"/>
    <property type="match status" value="1"/>
</dbReference>
<keyword evidence="3" id="KW-1185">Reference proteome</keyword>
<comment type="caution">
    <text evidence="2">The sequence shown here is derived from an EMBL/GenBank/DDBJ whole genome shotgun (WGS) entry which is preliminary data.</text>
</comment>
<feature type="domain" description="VOC" evidence="1">
    <location>
        <begin position="7"/>
        <end position="145"/>
    </location>
</feature>
<dbReference type="OrthoDB" id="7872018at2"/>
<dbReference type="Gene3D" id="3.10.180.10">
    <property type="entry name" value="2,3-Dihydroxybiphenyl 1,2-Dioxygenase, domain 1"/>
    <property type="match status" value="1"/>
</dbReference>
<dbReference type="PROSITE" id="PS51819">
    <property type="entry name" value="VOC"/>
    <property type="match status" value="1"/>
</dbReference>
<dbReference type="InterPro" id="IPR029068">
    <property type="entry name" value="Glyas_Bleomycin-R_OHBP_Dase"/>
</dbReference>
<evidence type="ECO:0000313" key="2">
    <source>
        <dbReference type="EMBL" id="PWL17628.1"/>
    </source>
</evidence>
<evidence type="ECO:0000259" key="1">
    <source>
        <dbReference type="PROSITE" id="PS51819"/>
    </source>
</evidence>
<accession>A0A316J8X2</accession>
<organism evidence="2 3">
    <name type="scientific">Falsochrobactrum shanghaiense</name>
    <dbReference type="NCBI Taxonomy" id="2201899"/>
    <lineage>
        <taxon>Bacteria</taxon>
        <taxon>Pseudomonadati</taxon>
        <taxon>Pseudomonadota</taxon>
        <taxon>Alphaproteobacteria</taxon>
        <taxon>Hyphomicrobiales</taxon>
        <taxon>Brucellaceae</taxon>
        <taxon>Falsochrobactrum</taxon>
    </lineage>
</organism>
<evidence type="ECO:0000313" key="3">
    <source>
        <dbReference type="Proteomes" id="UP000245865"/>
    </source>
</evidence>
<protein>
    <submittedName>
        <fullName evidence="2">Glyoxalase</fullName>
    </submittedName>
</protein>
<dbReference type="InterPro" id="IPR037523">
    <property type="entry name" value="VOC_core"/>
</dbReference>
<dbReference type="RefSeq" id="WP_109707189.1">
    <property type="nucleotide sequence ID" value="NZ_QGDB01000004.1"/>
</dbReference>
<name>A0A316J8X2_9HYPH</name>
<sequence length="150" mass="16789">MSDIFNKLHHICIVVHDIDKTQSYYESIGIGPWIAYPPLAEYEDLEVPSQEGFMSMQYRICNLPNIQLQLCQPSHDPSPQRIHLDTKGEGVFHLGFEVSDADMAEAAASDDGVAVKMRGRRQNRTGFTYYDTADAAGVVLLTRATNQPET</sequence>
<reference evidence="2 3" key="1">
    <citation type="submission" date="2018-05" db="EMBL/GenBank/DDBJ databases">
        <title>Comparative genomic sequence analysis between strain HN4 and CCM 8460T (Falsochrobactrum ovis) will provide more evidence to prove that HN4 is a new species of Falsochrobactrum.</title>
        <authorList>
            <person name="Lyu W."/>
            <person name="Sun L."/>
            <person name="Yao L."/>
        </authorList>
    </citation>
    <scope>NUCLEOTIDE SEQUENCE [LARGE SCALE GENOMIC DNA]</scope>
    <source>
        <strain evidence="2 3">HN4</strain>
    </source>
</reference>
<dbReference type="SUPFAM" id="SSF54593">
    <property type="entry name" value="Glyoxalase/Bleomycin resistance protein/Dihydroxybiphenyl dioxygenase"/>
    <property type="match status" value="1"/>
</dbReference>
<dbReference type="Proteomes" id="UP000245865">
    <property type="component" value="Unassembled WGS sequence"/>
</dbReference>
<dbReference type="AlphaFoldDB" id="A0A316J8X2"/>
<gene>
    <name evidence="2" type="ORF">DKP76_12825</name>
</gene>
<dbReference type="EMBL" id="QGDB01000004">
    <property type="protein sequence ID" value="PWL17628.1"/>
    <property type="molecule type" value="Genomic_DNA"/>
</dbReference>